<evidence type="ECO:0000313" key="1">
    <source>
        <dbReference type="EMBL" id="MBH1918886.1"/>
    </source>
</evidence>
<protein>
    <submittedName>
        <fullName evidence="1">Uncharacterized protein</fullName>
    </submittedName>
</protein>
<dbReference type="Proteomes" id="UP000635335">
    <property type="component" value="Unassembled WGS sequence"/>
</dbReference>
<organism evidence="1 2">
    <name type="scientific">Serratia surfactantfaciens</name>
    <dbReference type="NCBI Taxonomy" id="2741499"/>
    <lineage>
        <taxon>Bacteria</taxon>
        <taxon>Pseudomonadati</taxon>
        <taxon>Pseudomonadota</taxon>
        <taxon>Gammaproteobacteria</taxon>
        <taxon>Enterobacterales</taxon>
        <taxon>Yersiniaceae</taxon>
        <taxon>Serratia</taxon>
    </lineage>
</organism>
<comment type="caution">
    <text evidence="1">The sequence shown here is derived from an EMBL/GenBank/DDBJ whole genome shotgun (WGS) entry which is preliminary data.</text>
</comment>
<sequence length="66" mass="7457">MKMTFVCTEYHAKAGQRQGEVRIEADGVALFGHVDEKQIMNQLDLKPVFEWLAENGYTVTENKAVA</sequence>
<name>A0ABS0LUV1_9GAMM</name>
<reference evidence="1 2" key="1">
    <citation type="submission" date="2020-11" db="EMBL/GenBank/DDBJ databases">
        <title>Enhanced detection system for hospital associated transmission using whole genome sequencing surveillance.</title>
        <authorList>
            <person name="Harrison L.H."/>
            <person name="Van Tyne D."/>
            <person name="Marsh J.W."/>
            <person name="Griffith M.P."/>
            <person name="Snyder D.J."/>
            <person name="Cooper V.S."/>
            <person name="Mustapha M."/>
        </authorList>
    </citation>
    <scope>NUCLEOTIDE SEQUENCE [LARGE SCALE GENOMIC DNA]</scope>
    <source>
        <strain evidence="1 2">SER00227</strain>
    </source>
</reference>
<keyword evidence="2" id="KW-1185">Reference proteome</keyword>
<dbReference type="GeneID" id="75021436"/>
<evidence type="ECO:0000313" key="2">
    <source>
        <dbReference type="Proteomes" id="UP000635335"/>
    </source>
</evidence>
<gene>
    <name evidence="1" type="ORF">I5U16_01770</name>
</gene>
<dbReference type="EMBL" id="JADUMB010000001">
    <property type="protein sequence ID" value="MBH1918886.1"/>
    <property type="molecule type" value="Genomic_DNA"/>
</dbReference>
<proteinExistence type="predicted"/>
<dbReference type="RefSeq" id="WP_129992929.1">
    <property type="nucleotide sequence ID" value="NZ_JADUMB010000001.1"/>
</dbReference>
<accession>A0ABS0LUV1</accession>